<dbReference type="Proteomes" id="UP000019374">
    <property type="component" value="Unassembled WGS sequence"/>
</dbReference>
<evidence type="ECO:0000313" key="4">
    <source>
        <dbReference type="Proteomes" id="UP000019374"/>
    </source>
</evidence>
<dbReference type="EMBL" id="KE652848">
    <property type="protein sequence ID" value="EQL00313.1"/>
    <property type="molecule type" value="Genomic_DNA"/>
</dbReference>
<evidence type="ECO:0008006" key="5">
    <source>
        <dbReference type="Google" id="ProtNLM"/>
    </source>
</evidence>
<feature type="region of interest" description="Disordered" evidence="1">
    <location>
        <begin position="103"/>
        <end position="129"/>
    </location>
</feature>
<dbReference type="HOGENOM" id="CLU_1434840_0_0_1"/>
<sequence>MVRIALVSLLAFAVSALAAPTAKNNGASNANDVDDDASGGGNNEGGLNIQGVEITAEELQALDDKGLLAAKTRLEQLASLTPANPDAFKKQAEGLQEKARDALNKGSNNGASNANDVDDDASGGGNNEGGLNIQGVEITAEELQALDDKGLLAAKTRLEQLASLTPANPDAFKKQAEGLQEKARDALNN</sequence>
<evidence type="ECO:0000256" key="2">
    <source>
        <dbReference type="SAM" id="SignalP"/>
    </source>
</evidence>
<accession>T5AEP9</accession>
<feature type="region of interest" description="Disordered" evidence="1">
    <location>
        <begin position="23"/>
        <end position="45"/>
    </location>
</feature>
<proteinExistence type="predicted"/>
<keyword evidence="2" id="KW-0732">Signal</keyword>
<feature type="signal peptide" evidence="2">
    <location>
        <begin position="1"/>
        <end position="18"/>
    </location>
</feature>
<feature type="compositionally biased region" description="Basic and acidic residues" evidence="1">
    <location>
        <begin position="171"/>
        <end position="189"/>
    </location>
</feature>
<dbReference type="AlphaFoldDB" id="T5AEP9"/>
<feature type="chain" id="PRO_5005712466" description="Small secreted protein" evidence="2">
    <location>
        <begin position="19"/>
        <end position="189"/>
    </location>
</feature>
<protein>
    <recommendedName>
        <fullName evidence="5">Small secreted protein</fullName>
    </recommendedName>
</protein>
<feature type="compositionally biased region" description="Low complexity" evidence="1">
    <location>
        <begin position="106"/>
        <end position="115"/>
    </location>
</feature>
<reference evidence="3 4" key="1">
    <citation type="journal article" date="2013" name="Chin. Sci. Bull.">
        <title>Genome survey uncovers the secrets of sex and lifestyle in caterpillar fungus.</title>
        <authorList>
            <person name="Hu X."/>
            <person name="Zhang Y."/>
            <person name="Xiao G."/>
            <person name="Zheng P."/>
            <person name="Xia Y."/>
            <person name="Zhang X."/>
            <person name="St Leger R.J."/>
            <person name="Liu X."/>
            <person name="Wang C."/>
        </authorList>
    </citation>
    <scope>NUCLEOTIDE SEQUENCE [LARGE SCALE GENOMIC DNA]</scope>
    <source>
        <strain evidence="4">Co18 / CGMCC 3.14243</strain>
        <tissue evidence="3">Fruit-body</tissue>
    </source>
</reference>
<organism evidence="3 4">
    <name type="scientific">Ophiocordyceps sinensis (strain Co18 / CGMCC 3.14243)</name>
    <name type="common">Yarsagumba caterpillar fungus</name>
    <name type="synonym">Hirsutella sinensis</name>
    <dbReference type="NCBI Taxonomy" id="911162"/>
    <lineage>
        <taxon>Eukaryota</taxon>
        <taxon>Fungi</taxon>
        <taxon>Dikarya</taxon>
        <taxon>Ascomycota</taxon>
        <taxon>Pezizomycotina</taxon>
        <taxon>Sordariomycetes</taxon>
        <taxon>Hypocreomycetidae</taxon>
        <taxon>Hypocreales</taxon>
        <taxon>Ophiocordycipitaceae</taxon>
        <taxon>Ophiocordyceps</taxon>
    </lineage>
</organism>
<evidence type="ECO:0000313" key="3">
    <source>
        <dbReference type="EMBL" id="EQL00313.1"/>
    </source>
</evidence>
<evidence type="ECO:0000256" key="1">
    <source>
        <dbReference type="SAM" id="MobiDB-lite"/>
    </source>
</evidence>
<gene>
    <name evidence="3" type="ORF">OCS_03974</name>
</gene>
<feature type="region of interest" description="Disordered" evidence="1">
    <location>
        <begin position="162"/>
        <end position="189"/>
    </location>
</feature>
<name>T5AEP9_OPHSC</name>